<dbReference type="RefSeq" id="WP_055652930.1">
    <property type="nucleotide sequence ID" value="NZ_CABIXC010000001.1"/>
</dbReference>
<reference evidence="14 15" key="1">
    <citation type="submission" date="2015-09" db="EMBL/GenBank/DDBJ databases">
        <authorList>
            <consortium name="Pathogen Informatics"/>
        </authorList>
    </citation>
    <scope>NUCLEOTIDE SEQUENCE [LARGE SCALE GENOMIC DNA]</scope>
    <source>
        <strain evidence="14 15">2789STDY5608850</strain>
    </source>
</reference>
<accession>A0A173Y2B8</accession>
<feature type="region of interest" description="Disordered" evidence="11">
    <location>
        <begin position="495"/>
        <end position="516"/>
    </location>
</feature>
<dbReference type="PROSITE" id="PS00041">
    <property type="entry name" value="HTH_ARAC_FAMILY_1"/>
    <property type="match status" value="1"/>
</dbReference>
<proteinExistence type="predicted"/>
<comment type="function">
    <text evidence="9">May play the central regulatory role in sporulation. It may be an element of the effector pathway responsible for the activation of sporulation genes in response to nutritional stress. Spo0A may act in concert with spo0H (a sigma factor) to control the expression of some genes that are critical to the sporulation process.</text>
</comment>
<gene>
    <name evidence="14" type="primary">spo0A_1</name>
    <name evidence="14" type="ORF">ERS852407_00601</name>
</gene>
<keyword evidence="8" id="KW-0804">Transcription</keyword>
<evidence type="ECO:0000256" key="6">
    <source>
        <dbReference type="ARBA" id="ARBA00023015"/>
    </source>
</evidence>
<dbReference type="PANTHER" id="PTHR42713">
    <property type="entry name" value="HISTIDINE KINASE-RELATED"/>
    <property type="match status" value="1"/>
</dbReference>
<keyword evidence="6" id="KW-0805">Transcription regulation</keyword>
<evidence type="ECO:0000259" key="12">
    <source>
        <dbReference type="PROSITE" id="PS01124"/>
    </source>
</evidence>
<evidence type="ECO:0000313" key="15">
    <source>
        <dbReference type="Proteomes" id="UP000095651"/>
    </source>
</evidence>
<evidence type="ECO:0000256" key="5">
    <source>
        <dbReference type="ARBA" id="ARBA00023012"/>
    </source>
</evidence>
<dbReference type="SMART" id="SM00342">
    <property type="entry name" value="HTH_ARAC"/>
    <property type="match status" value="1"/>
</dbReference>
<keyword evidence="3" id="KW-0963">Cytoplasm</keyword>
<dbReference type="InterPro" id="IPR001789">
    <property type="entry name" value="Sig_transdc_resp-reg_receiver"/>
</dbReference>
<dbReference type="Pfam" id="PF00072">
    <property type="entry name" value="Response_reg"/>
    <property type="match status" value="1"/>
</dbReference>
<evidence type="ECO:0000259" key="13">
    <source>
        <dbReference type="PROSITE" id="PS50110"/>
    </source>
</evidence>
<dbReference type="InterPro" id="IPR018060">
    <property type="entry name" value="HTH_AraC"/>
</dbReference>
<dbReference type="GO" id="GO:0043565">
    <property type="term" value="F:sequence-specific DNA binding"/>
    <property type="evidence" value="ECO:0007669"/>
    <property type="project" value="InterPro"/>
</dbReference>
<dbReference type="CDD" id="cd17536">
    <property type="entry name" value="REC_YesN-like"/>
    <property type="match status" value="1"/>
</dbReference>
<evidence type="ECO:0000256" key="1">
    <source>
        <dbReference type="ARBA" id="ARBA00004496"/>
    </source>
</evidence>
<protein>
    <recommendedName>
        <fullName evidence="2">Stage 0 sporulation protein A homolog</fullName>
    </recommendedName>
</protein>
<feature type="modified residue" description="4-aspartylphosphate" evidence="10">
    <location>
        <position position="55"/>
    </location>
</feature>
<dbReference type="SMART" id="SM00448">
    <property type="entry name" value="REC"/>
    <property type="match status" value="1"/>
</dbReference>
<dbReference type="GO" id="GO:0005737">
    <property type="term" value="C:cytoplasm"/>
    <property type="evidence" value="ECO:0007669"/>
    <property type="project" value="UniProtKB-SubCell"/>
</dbReference>
<dbReference type="Gene3D" id="1.10.10.60">
    <property type="entry name" value="Homeodomain-like"/>
    <property type="match status" value="2"/>
</dbReference>
<evidence type="ECO:0000256" key="2">
    <source>
        <dbReference type="ARBA" id="ARBA00018672"/>
    </source>
</evidence>
<dbReference type="InterPro" id="IPR051552">
    <property type="entry name" value="HptR"/>
</dbReference>
<comment type="subcellular location">
    <subcellularLocation>
        <location evidence="1">Cytoplasm</location>
    </subcellularLocation>
</comment>
<keyword evidence="5" id="KW-0902">Two-component regulatory system</keyword>
<dbReference type="SUPFAM" id="SSF46689">
    <property type="entry name" value="Homeodomain-like"/>
    <property type="match status" value="2"/>
</dbReference>
<dbReference type="GO" id="GO:0000160">
    <property type="term" value="P:phosphorelay signal transduction system"/>
    <property type="evidence" value="ECO:0007669"/>
    <property type="project" value="UniProtKB-KW"/>
</dbReference>
<dbReference type="AlphaFoldDB" id="A0A173Y2B8"/>
<dbReference type="PANTHER" id="PTHR42713:SF3">
    <property type="entry name" value="TRANSCRIPTIONAL REGULATORY PROTEIN HPTR"/>
    <property type="match status" value="1"/>
</dbReference>
<feature type="domain" description="Response regulatory" evidence="13">
    <location>
        <begin position="3"/>
        <end position="121"/>
    </location>
</feature>
<feature type="domain" description="HTH araC/xylS-type" evidence="12">
    <location>
        <begin position="405"/>
        <end position="503"/>
    </location>
</feature>
<sequence>MYRILIADDEFWVGRWLSQVLKESPFEVTVTGISDNGEETLKALLDTRPDILITDINMPLIDGLDVLKRLEEAGERLPKTIVISGYDEFDYARRAIELEVMAYLLKPLERSAVYEAVEKAVAALEKEQERKEQTRDGFTAGVENILTEYLRSPGDETKRQLSSLLVSGQGQSGFFELALFQMRRLEKSALTREEMRGRLEEAAAGKDIYLCPLDRFTWGVLITGIVNPAGFRLDESVLVSLLHSYEYGLSEAHEAMEEIGEAFAEARESIILRLGREGKTESFPVSESDLHADFLAALKAGNMERIRECTRQACGLFIQKGYDLTSCLNFYFVLSGEVIKLLNDRYKEQSRTEYLELIEEGYDFSVRIRNYYSIRSICHRFEEYIEKAASCLKEEDCMDVAAIVKRIQREIREHYSTDISLAWVADEYGINPSYFSKKFKDETGVNFIDYLTEVRIGQAKELLSHTGLSVSAVSLRVGFKEAKYFSRVFASMTGEKPSEYRERMRREEEKREESAH</sequence>
<evidence type="ECO:0000256" key="11">
    <source>
        <dbReference type="SAM" id="MobiDB-lite"/>
    </source>
</evidence>
<dbReference type="EMBL" id="CYZE01000001">
    <property type="protein sequence ID" value="CUN57376.1"/>
    <property type="molecule type" value="Genomic_DNA"/>
</dbReference>
<keyword evidence="4 10" id="KW-0597">Phosphoprotein</keyword>
<evidence type="ECO:0000256" key="3">
    <source>
        <dbReference type="ARBA" id="ARBA00022490"/>
    </source>
</evidence>
<evidence type="ECO:0000313" key="14">
    <source>
        <dbReference type="EMBL" id="CUN57376.1"/>
    </source>
</evidence>
<evidence type="ECO:0000256" key="4">
    <source>
        <dbReference type="ARBA" id="ARBA00022553"/>
    </source>
</evidence>
<dbReference type="InterPro" id="IPR018062">
    <property type="entry name" value="HTH_AraC-typ_CS"/>
</dbReference>
<dbReference type="InterPro" id="IPR011006">
    <property type="entry name" value="CheY-like_superfamily"/>
</dbReference>
<keyword evidence="7 14" id="KW-0238">DNA-binding</keyword>
<dbReference type="Proteomes" id="UP000095651">
    <property type="component" value="Unassembled WGS sequence"/>
</dbReference>
<dbReference type="Gene3D" id="3.40.50.2300">
    <property type="match status" value="1"/>
</dbReference>
<feature type="compositionally biased region" description="Basic and acidic residues" evidence="11">
    <location>
        <begin position="496"/>
        <end position="516"/>
    </location>
</feature>
<dbReference type="InterPro" id="IPR009057">
    <property type="entry name" value="Homeodomain-like_sf"/>
</dbReference>
<evidence type="ECO:0000256" key="9">
    <source>
        <dbReference type="ARBA" id="ARBA00024867"/>
    </source>
</evidence>
<dbReference type="PROSITE" id="PS50110">
    <property type="entry name" value="RESPONSE_REGULATORY"/>
    <property type="match status" value="1"/>
</dbReference>
<name>A0A173Y2B8_9FIRM</name>
<dbReference type="Pfam" id="PF12833">
    <property type="entry name" value="HTH_18"/>
    <property type="match status" value="1"/>
</dbReference>
<evidence type="ECO:0000256" key="7">
    <source>
        <dbReference type="ARBA" id="ARBA00023125"/>
    </source>
</evidence>
<dbReference type="GO" id="GO:0003700">
    <property type="term" value="F:DNA-binding transcription factor activity"/>
    <property type="evidence" value="ECO:0007669"/>
    <property type="project" value="InterPro"/>
</dbReference>
<dbReference type="PROSITE" id="PS01124">
    <property type="entry name" value="HTH_ARAC_FAMILY_2"/>
    <property type="match status" value="1"/>
</dbReference>
<dbReference type="SUPFAM" id="SSF52172">
    <property type="entry name" value="CheY-like"/>
    <property type="match status" value="1"/>
</dbReference>
<organism evidence="14 15">
    <name type="scientific">Hungatella hathewayi</name>
    <dbReference type="NCBI Taxonomy" id="154046"/>
    <lineage>
        <taxon>Bacteria</taxon>
        <taxon>Bacillati</taxon>
        <taxon>Bacillota</taxon>
        <taxon>Clostridia</taxon>
        <taxon>Lachnospirales</taxon>
        <taxon>Lachnospiraceae</taxon>
        <taxon>Hungatella</taxon>
    </lineage>
</organism>
<evidence type="ECO:0000256" key="8">
    <source>
        <dbReference type="ARBA" id="ARBA00023163"/>
    </source>
</evidence>
<evidence type="ECO:0000256" key="10">
    <source>
        <dbReference type="PROSITE-ProRule" id="PRU00169"/>
    </source>
</evidence>